<feature type="region of interest" description="Disordered" evidence="1">
    <location>
        <begin position="54"/>
        <end position="141"/>
    </location>
</feature>
<dbReference type="Proteomes" id="UP000249571">
    <property type="component" value="Chromosome 1"/>
</dbReference>
<feature type="compositionally biased region" description="Acidic residues" evidence="1">
    <location>
        <begin position="132"/>
        <end position="141"/>
    </location>
</feature>
<protein>
    <submittedName>
        <fullName evidence="2">Muscle M-line assembly protein unc-89</fullName>
    </submittedName>
</protein>
<feature type="compositionally biased region" description="Basic and acidic residues" evidence="1">
    <location>
        <begin position="10"/>
        <end position="21"/>
    </location>
</feature>
<name>A0A9X8SXV7_STREQ</name>
<feature type="compositionally biased region" description="Polar residues" evidence="1">
    <location>
        <begin position="96"/>
        <end position="105"/>
    </location>
</feature>
<evidence type="ECO:0000313" key="2">
    <source>
        <dbReference type="EMBL" id="SQF66269.1"/>
    </source>
</evidence>
<dbReference type="AlphaFoldDB" id="A0A9X8SXV7"/>
<dbReference type="EMBL" id="LS483361">
    <property type="protein sequence ID" value="SQF66269.1"/>
    <property type="molecule type" value="Genomic_DNA"/>
</dbReference>
<feature type="region of interest" description="Disordered" evidence="1">
    <location>
        <begin position="1"/>
        <end position="24"/>
    </location>
</feature>
<gene>
    <name evidence="2" type="ORF">NCTC6179_00429</name>
</gene>
<sequence>MIPEKGYVYKGHDLALSKGSDKVQPGVYKEIVVEQASDKDKKPSQDNWLDEFTKAEEKDAQVKTDGAKPGKEAEAEKPAGPKSETNSPEKADKEPQNATPISSSTDQEKPNKWHLGDDEPVSGEPAPLPPVSEEDGDDLLP</sequence>
<accession>A0A9X8SXV7</accession>
<feature type="compositionally biased region" description="Basic and acidic residues" evidence="1">
    <location>
        <begin position="54"/>
        <end position="79"/>
    </location>
</feature>
<proteinExistence type="predicted"/>
<reference evidence="2 3" key="1">
    <citation type="submission" date="2018-06" db="EMBL/GenBank/DDBJ databases">
        <authorList>
            <consortium name="Pathogen Informatics"/>
            <person name="Doyle S."/>
        </authorList>
    </citation>
    <scope>NUCLEOTIDE SEQUENCE [LARGE SCALE GENOMIC DNA]</scope>
    <source>
        <strain evidence="2 3">NCTC6179</strain>
    </source>
</reference>
<organism evidence="2 3">
    <name type="scientific">Streptococcus dysgalactiae subsp. equisimilis</name>
    <name type="common">Streptococcus equisimilis</name>
    <dbReference type="NCBI Taxonomy" id="119602"/>
    <lineage>
        <taxon>Bacteria</taxon>
        <taxon>Bacillati</taxon>
        <taxon>Bacillota</taxon>
        <taxon>Bacilli</taxon>
        <taxon>Lactobacillales</taxon>
        <taxon>Streptococcaceae</taxon>
        <taxon>Streptococcus</taxon>
    </lineage>
</organism>
<evidence type="ECO:0000313" key="3">
    <source>
        <dbReference type="Proteomes" id="UP000249571"/>
    </source>
</evidence>
<feature type="compositionally biased region" description="Basic and acidic residues" evidence="1">
    <location>
        <begin position="106"/>
        <end position="117"/>
    </location>
</feature>
<evidence type="ECO:0000256" key="1">
    <source>
        <dbReference type="SAM" id="MobiDB-lite"/>
    </source>
</evidence>